<dbReference type="GO" id="GO:0004590">
    <property type="term" value="F:orotidine-5'-phosphate decarboxylase activity"/>
    <property type="evidence" value="ECO:0007669"/>
    <property type="project" value="UniProtKB-EC"/>
</dbReference>
<dbReference type="Pfam" id="PF00215">
    <property type="entry name" value="OMPdecase"/>
    <property type="match status" value="1"/>
</dbReference>
<comment type="pathway">
    <text evidence="1 7">Pyrimidine metabolism; UMP biosynthesis via de novo pathway; UMP from orotate: step 2/2.</text>
</comment>
<sequence length="300" mass="32886">MVDNFSDLIIKDILKKESALIVGLDPNPAYFPLCLLEKGQDSKAIAKAIWEFNQLIIDVVNPHVVAVKPQLAYYEVFGSDGIYALEKTISYAKSKGLLVINDAKRGDIGPTATTYAKAFLGDSPLSGHGVTVSPYLGTDGILPFLKEGTDQRKGIFVLLKTSNPSASELQDLQLKTGEKLYQRLAELFDPIAKETMGHYGYSNLGVVVGATYPQDASYIRDSLKHSLFLVPGYGAQGGKAKELTGYFDENGMGALVSSTRGIIYSYIQKNEEWAHLNKKEIQESIEEAVLDAKREINAVR</sequence>
<evidence type="ECO:0000313" key="9">
    <source>
        <dbReference type="EMBL" id="MFC4077743.1"/>
    </source>
</evidence>
<dbReference type="SMART" id="SM00934">
    <property type="entry name" value="OMPdecase"/>
    <property type="match status" value="1"/>
</dbReference>
<keyword evidence="4 7" id="KW-0665">Pyrimidine biosynthesis</keyword>
<gene>
    <name evidence="7 9" type="primary">pyrF</name>
    <name evidence="9" type="ORF">ACFOUO_13140</name>
</gene>
<dbReference type="InterPro" id="IPR013785">
    <property type="entry name" value="Aldolase_TIM"/>
</dbReference>
<dbReference type="EMBL" id="JBHSAP010000018">
    <property type="protein sequence ID" value="MFC4077743.1"/>
    <property type="molecule type" value="Genomic_DNA"/>
</dbReference>
<dbReference type="PROSITE" id="PS00156">
    <property type="entry name" value="OMPDECASE"/>
    <property type="match status" value="1"/>
</dbReference>
<evidence type="ECO:0000313" key="10">
    <source>
        <dbReference type="Proteomes" id="UP001595843"/>
    </source>
</evidence>
<evidence type="ECO:0000256" key="5">
    <source>
        <dbReference type="ARBA" id="ARBA00023239"/>
    </source>
</evidence>
<comment type="similarity">
    <text evidence="2 7">Belongs to the OMP decarboxylase family. Type 2 subfamily.</text>
</comment>
<reference evidence="10" key="1">
    <citation type="journal article" date="2019" name="Int. J. Syst. Evol. Microbiol.">
        <title>The Global Catalogue of Microorganisms (GCM) 10K type strain sequencing project: providing services to taxonomists for standard genome sequencing and annotation.</title>
        <authorList>
            <consortium name="The Broad Institute Genomics Platform"/>
            <consortium name="The Broad Institute Genome Sequencing Center for Infectious Disease"/>
            <person name="Wu L."/>
            <person name="Ma J."/>
        </authorList>
    </citation>
    <scope>NUCLEOTIDE SEQUENCE [LARGE SCALE GENOMIC DNA]</scope>
    <source>
        <strain evidence="10">IBRC-M 10813</strain>
    </source>
</reference>
<feature type="domain" description="Orotidine 5'-phosphate decarboxylase" evidence="8">
    <location>
        <begin position="19"/>
        <end position="270"/>
    </location>
</feature>
<feature type="active site" description="Proton donor" evidence="7">
    <location>
        <position position="104"/>
    </location>
</feature>
<evidence type="ECO:0000256" key="4">
    <source>
        <dbReference type="ARBA" id="ARBA00022975"/>
    </source>
</evidence>
<dbReference type="InterPro" id="IPR018089">
    <property type="entry name" value="OMPdecase_AS"/>
</dbReference>
<dbReference type="PANTHER" id="PTHR43375">
    <property type="entry name" value="OROTIDINE 5'-PHOSPHATE DECARBOXYLASE"/>
    <property type="match status" value="1"/>
</dbReference>
<evidence type="ECO:0000256" key="6">
    <source>
        <dbReference type="ARBA" id="ARBA00049157"/>
    </source>
</evidence>
<dbReference type="Gene3D" id="3.20.20.70">
    <property type="entry name" value="Aldolase class I"/>
    <property type="match status" value="1"/>
</dbReference>
<keyword evidence="10" id="KW-1185">Reference proteome</keyword>
<accession>A0ABV8JGB1</accession>
<dbReference type="InterPro" id="IPR011995">
    <property type="entry name" value="OMPdecase_type-2"/>
</dbReference>
<dbReference type="PANTHER" id="PTHR43375:SF1">
    <property type="entry name" value="OROTIDINE 5'-PHOSPHATE DECARBOXYLASE"/>
    <property type="match status" value="1"/>
</dbReference>
<dbReference type="NCBIfam" id="TIGR02127">
    <property type="entry name" value="pyrF_sub2"/>
    <property type="match status" value="1"/>
</dbReference>
<evidence type="ECO:0000256" key="2">
    <source>
        <dbReference type="ARBA" id="ARBA00008847"/>
    </source>
</evidence>
<dbReference type="Proteomes" id="UP001595843">
    <property type="component" value="Unassembled WGS sequence"/>
</dbReference>
<dbReference type="HAMAP" id="MF_01215">
    <property type="entry name" value="OMPdecase_type2"/>
    <property type="match status" value="1"/>
</dbReference>
<evidence type="ECO:0000256" key="1">
    <source>
        <dbReference type="ARBA" id="ARBA00004861"/>
    </source>
</evidence>
<keyword evidence="5 7" id="KW-0456">Lyase</keyword>
<dbReference type="SUPFAM" id="SSF51366">
    <property type="entry name" value="Ribulose-phoshate binding barrel"/>
    <property type="match status" value="1"/>
</dbReference>
<protein>
    <recommendedName>
        <fullName evidence="7">Orotidine 5'-phosphate decarboxylase</fullName>
        <ecNumber evidence="7">4.1.1.23</ecNumber>
    </recommendedName>
    <alternativeName>
        <fullName evidence="7">OMP decarboxylase</fullName>
        <shortName evidence="7">OMPDCase</shortName>
        <shortName evidence="7">OMPdecase</shortName>
    </alternativeName>
</protein>
<dbReference type="CDD" id="cd04725">
    <property type="entry name" value="OMP_decarboxylase_like"/>
    <property type="match status" value="1"/>
</dbReference>
<dbReference type="InterPro" id="IPR011060">
    <property type="entry name" value="RibuloseP-bd_barrel"/>
</dbReference>
<evidence type="ECO:0000256" key="7">
    <source>
        <dbReference type="HAMAP-Rule" id="MF_01215"/>
    </source>
</evidence>
<evidence type="ECO:0000256" key="3">
    <source>
        <dbReference type="ARBA" id="ARBA00022793"/>
    </source>
</evidence>
<keyword evidence="3 7" id="KW-0210">Decarboxylase</keyword>
<dbReference type="InterPro" id="IPR001754">
    <property type="entry name" value="OMPdeCOase_dom"/>
</dbReference>
<dbReference type="RefSeq" id="WP_380705584.1">
    <property type="nucleotide sequence ID" value="NZ_JBHSAP010000018.1"/>
</dbReference>
<name>A0ABV8JGB1_9BACL</name>
<dbReference type="EC" id="4.1.1.23" evidence="7"/>
<evidence type="ECO:0000259" key="8">
    <source>
        <dbReference type="SMART" id="SM00934"/>
    </source>
</evidence>
<proteinExistence type="inferred from homology"/>
<comment type="catalytic activity">
    <reaction evidence="6 7">
        <text>orotidine 5'-phosphate + H(+) = UMP + CO2</text>
        <dbReference type="Rhea" id="RHEA:11596"/>
        <dbReference type="ChEBI" id="CHEBI:15378"/>
        <dbReference type="ChEBI" id="CHEBI:16526"/>
        <dbReference type="ChEBI" id="CHEBI:57538"/>
        <dbReference type="ChEBI" id="CHEBI:57865"/>
        <dbReference type="EC" id="4.1.1.23"/>
    </reaction>
</comment>
<organism evidence="9 10">
    <name type="scientific">Salinithrix halophila</name>
    <dbReference type="NCBI Taxonomy" id="1485204"/>
    <lineage>
        <taxon>Bacteria</taxon>
        <taxon>Bacillati</taxon>
        <taxon>Bacillota</taxon>
        <taxon>Bacilli</taxon>
        <taxon>Bacillales</taxon>
        <taxon>Thermoactinomycetaceae</taxon>
        <taxon>Salinithrix</taxon>
    </lineage>
</organism>
<comment type="caution">
    <text evidence="9">The sequence shown here is derived from an EMBL/GenBank/DDBJ whole genome shotgun (WGS) entry which is preliminary data.</text>
</comment>